<protein>
    <submittedName>
        <fullName evidence="1">Uncharacterized protein</fullName>
    </submittedName>
</protein>
<feature type="non-terminal residue" evidence="1">
    <location>
        <position position="1"/>
    </location>
</feature>
<evidence type="ECO:0000313" key="1">
    <source>
        <dbReference type="EMBL" id="GBO39454.1"/>
    </source>
</evidence>
<comment type="caution">
    <text evidence="1">The sequence shown here is derived from an EMBL/GenBank/DDBJ whole genome shotgun (WGS) entry which is preliminary data.</text>
</comment>
<dbReference type="AlphaFoldDB" id="A0A4Y2WS53"/>
<reference evidence="1 2" key="1">
    <citation type="journal article" date="2019" name="Sci. Rep.">
        <title>Orb-weaving spider Araneus ventricosus genome elucidates the spidroin gene catalogue.</title>
        <authorList>
            <person name="Kono N."/>
            <person name="Nakamura H."/>
            <person name="Ohtoshi R."/>
            <person name="Moran D.A.P."/>
            <person name="Shinohara A."/>
            <person name="Yoshida Y."/>
            <person name="Fujiwara M."/>
            <person name="Mori M."/>
            <person name="Tomita M."/>
            <person name="Arakawa K."/>
        </authorList>
    </citation>
    <scope>NUCLEOTIDE SEQUENCE [LARGE SCALE GENOMIC DNA]</scope>
</reference>
<gene>
    <name evidence="1" type="ORF">AVEN_206365_1</name>
</gene>
<dbReference type="Proteomes" id="UP000499080">
    <property type="component" value="Unassembled WGS sequence"/>
</dbReference>
<accession>A0A4Y2WS53</accession>
<evidence type="ECO:0000313" key="2">
    <source>
        <dbReference type="Proteomes" id="UP000499080"/>
    </source>
</evidence>
<dbReference type="EMBL" id="BGPR01064487">
    <property type="protein sequence ID" value="GBO39454.1"/>
    <property type="molecule type" value="Genomic_DNA"/>
</dbReference>
<organism evidence="1 2">
    <name type="scientific">Araneus ventricosus</name>
    <name type="common">Orbweaver spider</name>
    <name type="synonym">Epeira ventricosa</name>
    <dbReference type="NCBI Taxonomy" id="182803"/>
    <lineage>
        <taxon>Eukaryota</taxon>
        <taxon>Metazoa</taxon>
        <taxon>Ecdysozoa</taxon>
        <taxon>Arthropoda</taxon>
        <taxon>Chelicerata</taxon>
        <taxon>Arachnida</taxon>
        <taxon>Araneae</taxon>
        <taxon>Araneomorphae</taxon>
        <taxon>Entelegynae</taxon>
        <taxon>Araneoidea</taxon>
        <taxon>Araneidae</taxon>
        <taxon>Araneus</taxon>
    </lineage>
</organism>
<proteinExistence type="predicted"/>
<keyword evidence="2" id="KW-1185">Reference proteome</keyword>
<name>A0A4Y2WS53_ARAVE</name>
<sequence length="86" mass="9471">WDSTSLFPCRPGDHVVYIIAADNGTLIIPKYSCYYNVPLFGIQPSAHEFSNSTRMCPKKCVTPHSGSVADRTDFLANSKKSTCKKG</sequence>